<keyword evidence="4 8" id="KW-0678">Repressor</keyword>
<keyword evidence="6 8" id="KW-0238">DNA-binding</keyword>
<evidence type="ECO:0000256" key="4">
    <source>
        <dbReference type="ARBA" id="ARBA00022491"/>
    </source>
</evidence>
<dbReference type="AlphaFoldDB" id="A0A1M7YRQ0"/>
<dbReference type="HAMAP" id="MF_00475">
    <property type="entry name" value="Trp_repressor"/>
    <property type="match status" value="1"/>
</dbReference>
<reference evidence="10" key="1">
    <citation type="submission" date="2016-12" db="EMBL/GenBank/DDBJ databases">
        <authorList>
            <person name="Rodrigo-Torres L."/>
            <person name="Arahal R.D."/>
            <person name="Lucena T."/>
        </authorList>
    </citation>
    <scope>NUCLEOTIDE SEQUENCE [LARGE SCALE GENOMIC DNA]</scope>
</reference>
<feature type="DNA-binding region" evidence="8">
    <location>
        <begin position="59"/>
        <end position="82"/>
    </location>
</feature>
<dbReference type="InterPro" id="IPR013335">
    <property type="entry name" value="Trp_repress_bac"/>
</dbReference>
<dbReference type="InterPro" id="IPR038116">
    <property type="entry name" value="TrpR-like_sf"/>
</dbReference>
<dbReference type="Proteomes" id="UP000184600">
    <property type="component" value="Unassembled WGS sequence"/>
</dbReference>
<evidence type="ECO:0000256" key="3">
    <source>
        <dbReference type="ARBA" id="ARBA00022490"/>
    </source>
</evidence>
<dbReference type="Gene3D" id="1.10.1270.10">
    <property type="entry name" value="TrpR-like"/>
    <property type="match status" value="1"/>
</dbReference>
<comment type="subcellular location">
    <subcellularLocation>
        <location evidence="1 8">Cytoplasm</location>
    </subcellularLocation>
</comment>
<keyword evidence="5 8" id="KW-0805">Transcription regulation</keyword>
<dbReference type="GO" id="GO:0003700">
    <property type="term" value="F:DNA-binding transcription factor activity"/>
    <property type="evidence" value="ECO:0007669"/>
    <property type="project" value="UniProtKB-UniRule"/>
</dbReference>
<name>A0A1M7YRQ0_9VIBR</name>
<dbReference type="PIRSF" id="PIRSF003196">
    <property type="entry name" value="Trp_repressor"/>
    <property type="match status" value="1"/>
</dbReference>
<evidence type="ECO:0000313" key="9">
    <source>
        <dbReference type="EMBL" id="SHO55235.1"/>
    </source>
</evidence>
<sequence length="103" mass="11546">MSTQPQFTDWQSFLQLVKQASEQGHLEMLLAMMMTTDERDTLVSRMNIVFELLSGEMSQRQISQMLGVGVATITRGSNGLKECSEEEKDTLLSLLSGLRTDTD</sequence>
<comment type="similarity">
    <text evidence="2 8">Belongs to the TrpR family.</text>
</comment>
<keyword evidence="7 8" id="KW-0804">Transcription</keyword>
<evidence type="ECO:0000313" key="10">
    <source>
        <dbReference type="Proteomes" id="UP000184600"/>
    </source>
</evidence>
<keyword evidence="3 8" id="KW-0963">Cytoplasm</keyword>
<dbReference type="PANTHER" id="PTHR38025:SF1">
    <property type="entry name" value="TRP OPERON REPRESSOR"/>
    <property type="match status" value="1"/>
</dbReference>
<proteinExistence type="inferred from homology"/>
<evidence type="ECO:0000256" key="6">
    <source>
        <dbReference type="ARBA" id="ARBA00023125"/>
    </source>
</evidence>
<comment type="function">
    <text evidence="8">This protein is an aporepressor. When complexed with L-tryptophan it binds the operator region of the trp operon and prevents the initiation of transcription.</text>
</comment>
<evidence type="ECO:0000256" key="5">
    <source>
        <dbReference type="ARBA" id="ARBA00023015"/>
    </source>
</evidence>
<evidence type="ECO:0000256" key="8">
    <source>
        <dbReference type="HAMAP-Rule" id="MF_00475"/>
    </source>
</evidence>
<evidence type="ECO:0000256" key="7">
    <source>
        <dbReference type="ARBA" id="ARBA00023163"/>
    </source>
</evidence>
<dbReference type="PANTHER" id="PTHR38025">
    <property type="entry name" value="TRP OPERON REPRESSOR"/>
    <property type="match status" value="1"/>
</dbReference>
<dbReference type="InterPro" id="IPR000831">
    <property type="entry name" value="Trp_repress"/>
</dbReference>
<gene>
    <name evidence="8 9" type="primary">trpR</name>
    <name evidence="9" type="ORF">VQ7734_00954</name>
</gene>
<dbReference type="RefSeq" id="WP_073580136.1">
    <property type="nucleotide sequence ID" value="NZ_AP024897.1"/>
</dbReference>
<organism evidence="9 10">
    <name type="scientific">Vibrio quintilis</name>
    <dbReference type="NCBI Taxonomy" id="1117707"/>
    <lineage>
        <taxon>Bacteria</taxon>
        <taxon>Pseudomonadati</taxon>
        <taxon>Pseudomonadota</taxon>
        <taxon>Gammaproteobacteria</taxon>
        <taxon>Vibrionales</taxon>
        <taxon>Vibrionaceae</taxon>
        <taxon>Vibrio</taxon>
    </lineage>
</organism>
<dbReference type="GO" id="GO:0045892">
    <property type="term" value="P:negative regulation of DNA-templated transcription"/>
    <property type="evidence" value="ECO:0007669"/>
    <property type="project" value="UniProtKB-UniRule"/>
</dbReference>
<dbReference type="InterPro" id="IPR010921">
    <property type="entry name" value="Trp_repressor/repl_initiator"/>
</dbReference>
<dbReference type="SUPFAM" id="SSF48295">
    <property type="entry name" value="TrpR-like"/>
    <property type="match status" value="1"/>
</dbReference>
<evidence type="ECO:0000256" key="1">
    <source>
        <dbReference type="ARBA" id="ARBA00004496"/>
    </source>
</evidence>
<keyword evidence="10" id="KW-1185">Reference proteome</keyword>
<comment type="subunit">
    <text evidence="8">Homodimer.</text>
</comment>
<dbReference type="OrthoDB" id="5704033at2"/>
<dbReference type="GO" id="GO:0043565">
    <property type="term" value="F:sequence-specific DNA binding"/>
    <property type="evidence" value="ECO:0007669"/>
    <property type="project" value="UniProtKB-UniRule"/>
</dbReference>
<accession>A0A1M7YRQ0</accession>
<evidence type="ECO:0000256" key="2">
    <source>
        <dbReference type="ARBA" id="ARBA00007027"/>
    </source>
</evidence>
<dbReference type="GO" id="GO:0005737">
    <property type="term" value="C:cytoplasm"/>
    <property type="evidence" value="ECO:0007669"/>
    <property type="project" value="UniProtKB-SubCell"/>
</dbReference>
<dbReference type="Pfam" id="PF01371">
    <property type="entry name" value="Trp_repressor"/>
    <property type="match status" value="1"/>
</dbReference>
<protein>
    <recommendedName>
        <fullName evidence="8">Trp operon repressor homolog</fullName>
    </recommendedName>
</protein>
<dbReference type="EMBL" id="FRFG01000013">
    <property type="protein sequence ID" value="SHO55235.1"/>
    <property type="molecule type" value="Genomic_DNA"/>
</dbReference>
<dbReference type="STRING" id="1117707.VQ7734_00954"/>
<dbReference type="NCBIfam" id="TIGR01321">
    <property type="entry name" value="TrpR"/>
    <property type="match status" value="1"/>
</dbReference>